<name>A0AA47JMW3_VIBPH</name>
<dbReference type="RefSeq" id="WP_025634163.1">
    <property type="nucleotide sequence ID" value="NZ_CP114196.1"/>
</dbReference>
<keyword evidence="1" id="KW-1133">Transmembrane helix</keyword>
<evidence type="ECO:0000313" key="2">
    <source>
        <dbReference type="EMBL" id="WAT93752.1"/>
    </source>
</evidence>
<protein>
    <submittedName>
        <fullName evidence="2">Uncharacterized protein</fullName>
    </submittedName>
</protein>
<gene>
    <name evidence="2" type="ORF">O1Q84_25870</name>
</gene>
<evidence type="ECO:0000256" key="1">
    <source>
        <dbReference type="SAM" id="Phobius"/>
    </source>
</evidence>
<dbReference type="Proteomes" id="UP001156560">
    <property type="component" value="Plasmid pHLA"/>
</dbReference>
<dbReference type="AlphaFoldDB" id="A0AA47JMW3"/>
<sequence length="105" mass="11412">MLKIFNKFMMLLALFATVSLVSSVVEGNAVLVFMTSAFVLGLLCIIHKFKGGVLSPTLLKAVEVAVVIVSIGCLLTAPPGEGFYVLAWLWTTVFFTLYKKADTHV</sequence>
<geneLocation type="plasmid" evidence="2 3">
    <name>pHLA</name>
</geneLocation>
<feature type="transmembrane region" description="Helical" evidence="1">
    <location>
        <begin position="61"/>
        <end position="77"/>
    </location>
</feature>
<keyword evidence="1" id="KW-0812">Transmembrane</keyword>
<feature type="transmembrane region" description="Helical" evidence="1">
    <location>
        <begin position="33"/>
        <end position="49"/>
    </location>
</feature>
<organism evidence="2 3">
    <name type="scientific">Vibrio parahaemolyticus</name>
    <dbReference type="NCBI Taxonomy" id="670"/>
    <lineage>
        <taxon>Bacteria</taxon>
        <taxon>Pseudomonadati</taxon>
        <taxon>Pseudomonadota</taxon>
        <taxon>Gammaproteobacteria</taxon>
        <taxon>Vibrionales</taxon>
        <taxon>Vibrionaceae</taxon>
        <taxon>Vibrio</taxon>
    </lineage>
</organism>
<proteinExistence type="predicted"/>
<keyword evidence="2" id="KW-0614">Plasmid</keyword>
<dbReference type="EMBL" id="CP114196">
    <property type="protein sequence ID" value="WAT93752.1"/>
    <property type="molecule type" value="Genomic_DNA"/>
</dbReference>
<reference evidence="2" key="1">
    <citation type="submission" date="2022-12" db="EMBL/GenBank/DDBJ databases">
        <title>Vibrio parahaemolyticus become highly virulent by producing novel Tc toxins.</title>
        <authorList>
            <person name="Yang F."/>
            <person name="You Y."/>
            <person name="Lai Q."/>
            <person name="Xu L."/>
            <person name="Li F."/>
        </authorList>
    </citation>
    <scope>NUCLEOTIDE SEQUENCE</scope>
    <source>
        <strain evidence="2">Vp-HL-202005</strain>
        <plasmid evidence="2">pHLA</plasmid>
    </source>
</reference>
<evidence type="ECO:0000313" key="3">
    <source>
        <dbReference type="Proteomes" id="UP001156560"/>
    </source>
</evidence>
<accession>A0AA47JMW3</accession>
<keyword evidence="1" id="KW-0472">Membrane</keyword>